<sequence>MSNALLAFKYLFIFGVNKNEQAMKLKESAQTWGEVAQAAIGSTVAKDAGWQSILIRRLLVSVAQRIRNQQTQAGRARNAESPAKKIKVENTLCDLPHKAFGGIISYLNSPHYRRSINSLRKVSGHCKQAVNFCMKKKENIPNFQGVKLTNMNEGNRESFDVQVMVRKEIIPLMHNLEILDDRIESKFAKRQYVTFTLCVRNQNDPVAAHLSDALSLRIIRFEIENLRSLNEWEFIRSIIGEIKIDRFVIKIDYSVTAQGAEEEHQFCTDFLVFLEESSVKSLNLESHHLKPTHPRHNFSDDFIDKLITGLPMLESVVLLDTSISNVDNFFGLSNDEWLEKARAWLIEGWKIFFNLYTDPASSSSLDDRLFQFEMRKYSNSIKYNVK</sequence>
<dbReference type="EnsemblMetazoa" id="PPA01249.1">
    <property type="protein sequence ID" value="PPA01249.1"/>
    <property type="gene ID" value="WBGene00090803"/>
</dbReference>
<organism evidence="1 2">
    <name type="scientific">Pristionchus pacificus</name>
    <name type="common">Parasitic nematode worm</name>
    <dbReference type="NCBI Taxonomy" id="54126"/>
    <lineage>
        <taxon>Eukaryota</taxon>
        <taxon>Metazoa</taxon>
        <taxon>Ecdysozoa</taxon>
        <taxon>Nematoda</taxon>
        <taxon>Chromadorea</taxon>
        <taxon>Rhabditida</taxon>
        <taxon>Rhabditina</taxon>
        <taxon>Diplogasteromorpha</taxon>
        <taxon>Diplogasteroidea</taxon>
        <taxon>Neodiplogasteridae</taxon>
        <taxon>Pristionchus</taxon>
    </lineage>
</organism>
<accession>A0A8R1U3X3</accession>
<evidence type="ECO:0000313" key="2">
    <source>
        <dbReference type="Proteomes" id="UP000005239"/>
    </source>
</evidence>
<reference evidence="1" key="2">
    <citation type="submission" date="2022-06" db="UniProtKB">
        <authorList>
            <consortium name="EnsemblMetazoa"/>
        </authorList>
    </citation>
    <scope>IDENTIFICATION</scope>
    <source>
        <strain evidence="1">PS312</strain>
    </source>
</reference>
<dbReference type="AlphaFoldDB" id="A0A2A6BV66"/>
<name>A0A2A6BV66_PRIPA</name>
<dbReference type="Proteomes" id="UP000005239">
    <property type="component" value="Unassembled WGS sequence"/>
</dbReference>
<accession>A0A2A6BV66</accession>
<keyword evidence="2" id="KW-1185">Reference proteome</keyword>
<gene>
    <name evidence="1" type="primary">WBGene00090803</name>
</gene>
<evidence type="ECO:0000313" key="1">
    <source>
        <dbReference type="EnsemblMetazoa" id="PPA01249.1"/>
    </source>
</evidence>
<reference evidence="2" key="1">
    <citation type="journal article" date="2008" name="Nat. Genet.">
        <title>The Pristionchus pacificus genome provides a unique perspective on nematode lifestyle and parasitism.</title>
        <authorList>
            <person name="Dieterich C."/>
            <person name="Clifton S.W."/>
            <person name="Schuster L.N."/>
            <person name="Chinwalla A."/>
            <person name="Delehaunty K."/>
            <person name="Dinkelacker I."/>
            <person name="Fulton L."/>
            <person name="Fulton R."/>
            <person name="Godfrey J."/>
            <person name="Minx P."/>
            <person name="Mitreva M."/>
            <person name="Roeseler W."/>
            <person name="Tian H."/>
            <person name="Witte H."/>
            <person name="Yang S.P."/>
            <person name="Wilson R.K."/>
            <person name="Sommer R.J."/>
        </authorList>
    </citation>
    <scope>NUCLEOTIDE SEQUENCE [LARGE SCALE GENOMIC DNA]</scope>
    <source>
        <strain evidence="2">PS312</strain>
    </source>
</reference>
<proteinExistence type="predicted"/>
<protein>
    <submittedName>
        <fullName evidence="1">Uncharacterized protein</fullName>
    </submittedName>
</protein>